<dbReference type="NCBIfam" id="TIGR04294">
    <property type="entry name" value="pre_pil_HX9DG"/>
    <property type="match status" value="1"/>
</dbReference>
<keyword evidence="4" id="KW-1185">Reference proteome</keyword>
<proteinExistence type="predicted"/>
<feature type="domain" description="DUF1559" evidence="2">
    <location>
        <begin position="305"/>
        <end position="339"/>
    </location>
</feature>
<evidence type="ECO:0000313" key="3">
    <source>
        <dbReference type="EMBL" id="EMI20678.1"/>
    </source>
</evidence>
<evidence type="ECO:0000256" key="1">
    <source>
        <dbReference type="SAM" id="Phobius"/>
    </source>
</evidence>
<organism evidence="3 4">
    <name type="scientific">Rhodopirellula maiorica SM1</name>
    <dbReference type="NCBI Taxonomy" id="1265738"/>
    <lineage>
        <taxon>Bacteria</taxon>
        <taxon>Pseudomonadati</taxon>
        <taxon>Planctomycetota</taxon>
        <taxon>Planctomycetia</taxon>
        <taxon>Pirellulales</taxon>
        <taxon>Pirellulaceae</taxon>
        <taxon>Novipirellula</taxon>
    </lineage>
</organism>
<dbReference type="Pfam" id="PF07596">
    <property type="entry name" value="SBP_bac_10"/>
    <property type="match status" value="2"/>
</dbReference>
<dbReference type="PANTHER" id="PTHR30093:SF2">
    <property type="entry name" value="TYPE II SECRETION SYSTEM PROTEIN H"/>
    <property type="match status" value="1"/>
</dbReference>
<dbReference type="PROSITE" id="PS00409">
    <property type="entry name" value="PROKAR_NTER_METHYL"/>
    <property type="match status" value="1"/>
</dbReference>
<evidence type="ECO:0000313" key="4">
    <source>
        <dbReference type="Proteomes" id="UP000011991"/>
    </source>
</evidence>
<gene>
    <name evidence="3" type="ORF">RMSM_02396</name>
</gene>
<reference evidence="3 4" key="1">
    <citation type="journal article" date="2013" name="Mar. Genomics">
        <title>Expression of sulfatases in Rhodopirellula baltica and the diversity of sulfatases in the genus Rhodopirellula.</title>
        <authorList>
            <person name="Wegner C.E."/>
            <person name="Richter-Heitmann T."/>
            <person name="Klindworth A."/>
            <person name="Klockow C."/>
            <person name="Richter M."/>
            <person name="Achstetter T."/>
            <person name="Glockner F.O."/>
            <person name="Harder J."/>
        </authorList>
    </citation>
    <scope>NUCLEOTIDE SEQUENCE [LARGE SCALE GENOMIC DNA]</scope>
    <source>
        <strain evidence="3 4">SM1</strain>
    </source>
</reference>
<evidence type="ECO:0000259" key="2">
    <source>
        <dbReference type="Pfam" id="PF07596"/>
    </source>
</evidence>
<sequence>MSGGRTGLIPFLLRIIRFMLKDRKYQPSGFTLLELLVVIAIIGVLIAVLLPAVQSAREAARSTDCKNRIRQLALATHLHHDALGYFPPARYESRPDADPADQCGQETPTWLARVMPYIEQSALGEQWSFSTPWHQHPENVRTVVPDIFLCPSRRSGTRPIGTRNLRTTVTGGGGRLPCGCLIPPRPIDMTLDVEGALSDYAGNHGDLTPGATGAPTDFYFGGNGTGVIISVRPDCKAGKAVAPSDRIRMASVADGTSTTFLFGEKFVPFNGLAQFPEDSPAYDGDHLPASARLAGPGLRLASGPSDVLADMFSFGSWHPAGVHFALVDGSVRRFSPETDTKLLGSLANRRDARVVEFAH</sequence>
<dbReference type="PATRIC" id="fig|1265738.3.peg.2403"/>
<accession>M5RMX5</accession>
<comment type="caution">
    <text evidence="3">The sequence shown here is derived from an EMBL/GenBank/DDBJ whole genome shotgun (WGS) entry which is preliminary data.</text>
</comment>
<dbReference type="PANTHER" id="PTHR30093">
    <property type="entry name" value="GENERAL SECRETION PATHWAY PROTEIN G"/>
    <property type="match status" value="1"/>
</dbReference>
<keyword evidence="1" id="KW-0812">Transmembrane</keyword>
<dbReference type="EMBL" id="ANOG01000337">
    <property type="protein sequence ID" value="EMI20678.1"/>
    <property type="molecule type" value="Genomic_DNA"/>
</dbReference>
<keyword evidence="1" id="KW-1133">Transmembrane helix</keyword>
<dbReference type="Pfam" id="PF07963">
    <property type="entry name" value="N_methyl"/>
    <property type="match status" value="1"/>
</dbReference>
<protein>
    <submittedName>
        <fullName evidence="3">Protein containing DUF1559</fullName>
    </submittedName>
</protein>
<feature type="domain" description="DUF1559" evidence="2">
    <location>
        <begin position="54"/>
        <end position="265"/>
    </location>
</feature>
<dbReference type="InterPro" id="IPR045584">
    <property type="entry name" value="Pilin-like"/>
</dbReference>
<dbReference type="InterPro" id="IPR011453">
    <property type="entry name" value="DUF1559"/>
</dbReference>
<dbReference type="InterPro" id="IPR027558">
    <property type="entry name" value="Pre_pil_HX9DG_C"/>
</dbReference>
<keyword evidence="1" id="KW-0472">Membrane</keyword>
<name>M5RMX5_9BACT</name>
<feature type="transmembrane region" description="Helical" evidence="1">
    <location>
        <begin position="29"/>
        <end position="53"/>
    </location>
</feature>
<dbReference type="InterPro" id="IPR012902">
    <property type="entry name" value="N_methyl_site"/>
</dbReference>
<dbReference type="NCBIfam" id="TIGR02532">
    <property type="entry name" value="IV_pilin_GFxxxE"/>
    <property type="match status" value="1"/>
</dbReference>
<dbReference type="Gene3D" id="3.30.700.10">
    <property type="entry name" value="Glycoprotein, Type 4 Pilin"/>
    <property type="match status" value="1"/>
</dbReference>
<dbReference type="SUPFAM" id="SSF54523">
    <property type="entry name" value="Pili subunits"/>
    <property type="match status" value="1"/>
</dbReference>
<dbReference type="AlphaFoldDB" id="M5RMX5"/>
<dbReference type="Proteomes" id="UP000011991">
    <property type="component" value="Unassembled WGS sequence"/>
</dbReference>